<dbReference type="AlphaFoldDB" id="A0A0G4IF33"/>
<feature type="compositionally biased region" description="Low complexity" evidence="1">
    <location>
        <begin position="962"/>
        <end position="971"/>
    </location>
</feature>
<feature type="compositionally biased region" description="Gly residues" evidence="1">
    <location>
        <begin position="558"/>
        <end position="570"/>
    </location>
</feature>
<feature type="region of interest" description="Disordered" evidence="1">
    <location>
        <begin position="845"/>
        <end position="873"/>
    </location>
</feature>
<feature type="compositionally biased region" description="Basic and acidic residues" evidence="1">
    <location>
        <begin position="1122"/>
        <end position="1133"/>
    </location>
</feature>
<feature type="compositionally biased region" description="Low complexity" evidence="1">
    <location>
        <begin position="547"/>
        <end position="557"/>
    </location>
</feature>
<feature type="compositionally biased region" description="Acidic residues" evidence="1">
    <location>
        <begin position="240"/>
        <end position="251"/>
    </location>
</feature>
<feature type="region of interest" description="Disordered" evidence="1">
    <location>
        <begin position="496"/>
        <end position="579"/>
    </location>
</feature>
<feature type="compositionally biased region" description="Basic and acidic residues" evidence="1">
    <location>
        <begin position="252"/>
        <end position="261"/>
    </location>
</feature>
<evidence type="ECO:0000313" key="2">
    <source>
        <dbReference type="EMBL" id="CEM55733.1"/>
    </source>
</evidence>
<feature type="compositionally biased region" description="Polar residues" evidence="1">
    <location>
        <begin position="1061"/>
        <end position="1074"/>
    </location>
</feature>
<feature type="compositionally biased region" description="Polar residues" evidence="1">
    <location>
        <begin position="115"/>
        <end position="129"/>
    </location>
</feature>
<dbReference type="VEuPathDB" id="CryptoDB:Cvel_13791"/>
<feature type="compositionally biased region" description="Polar residues" evidence="1">
    <location>
        <begin position="181"/>
        <end position="190"/>
    </location>
</feature>
<organism evidence="2">
    <name type="scientific">Chromera velia CCMP2878</name>
    <dbReference type="NCBI Taxonomy" id="1169474"/>
    <lineage>
        <taxon>Eukaryota</taxon>
        <taxon>Sar</taxon>
        <taxon>Alveolata</taxon>
        <taxon>Colpodellida</taxon>
        <taxon>Chromeraceae</taxon>
        <taxon>Chromera</taxon>
    </lineage>
</organism>
<feature type="region of interest" description="Disordered" evidence="1">
    <location>
        <begin position="1105"/>
        <end position="1169"/>
    </location>
</feature>
<feature type="compositionally biased region" description="Basic and acidic residues" evidence="1">
    <location>
        <begin position="496"/>
        <end position="506"/>
    </location>
</feature>
<feature type="compositionally biased region" description="Basic and acidic residues" evidence="1">
    <location>
        <begin position="226"/>
        <end position="239"/>
    </location>
</feature>
<feature type="compositionally biased region" description="Basic and acidic residues" evidence="1">
    <location>
        <begin position="194"/>
        <end position="211"/>
    </location>
</feature>
<reference evidence="2" key="1">
    <citation type="submission" date="2014-11" db="EMBL/GenBank/DDBJ databases">
        <authorList>
            <person name="Otto D Thomas"/>
            <person name="Naeem Raeece"/>
        </authorList>
    </citation>
    <scope>NUCLEOTIDE SEQUENCE</scope>
</reference>
<evidence type="ECO:0000256" key="1">
    <source>
        <dbReference type="SAM" id="MobiDB-lite"/>
    </source>
</evidence>
<feature type="region of interest" description="Disordered" evidence="1">
    <location>
        <begin position="43"/>
        <end position="342"/>
    </location>
</feature>
<feature type="region of interest" description="Disordered" evidence="1">
    <location>
        <begin position="735"/>
        <end position="770"/>
    </location>
</feature>
<sequence length="1169" mass="122660">MMGSKKNGGADDLTASVQRFLELVRAVLAYFDVFEALTAAEQELEDERKASAKRKPGGGQHWQHAPPQPSFSNSKSRETLGGGPLSRSQRKGEGESQQGGGSSSPLGLSNAPPGLTNSSNALLSPTSPTGAVPEGKFPHVEGEAEETVGEGRPGSPSPPSVKAGEGGTGSREKPQTPPAPSQHQQESNGTAGDEESKGGTETGGEREERKSTPPQQPQSPSVSPHGDNEKEKQKEKEKDDESEEDEEDQEEQNGKEEKENAAQHSTSNDAAEALKLTGDQEDSTGPAAELNSAPLQGGEGGQTAEGDAGKEGGDQSGENLLGQGDGEGNEEEVAAEKESITSSSPLNPMLIFQKALEIRKRDIARAYILLLSGRVFGGGAEKQESPQAASGGGGGGSSSHASSIGGGRLLSPKKGQTASLASPNGPPPSGQALFEAGFHLLSRIVQTVFARSPHLPAVDLELHRLLRTDAFNYARRSFEAQKQREAEELARELKAAEAMRGSDRRRMGGGAVGDRSGGDAGDSGEKDGGRGDEDGGAVAGGEDEVETGGLASGSAAAGAGGKGSGGAVGGKEGRGRGREATQQLCIQIMERAARRRAAGHRGQAGALENSGQVMGSRSPVLSAVFPTGFEKAEALEKKRRTLLKRAVQKKAVFQSGAEGGALHLFDTQPGTNFPDRPHSAPPPSFYQFQQRRKSTLLSPSANAGRPVSPGGGPAKVARALIFAQALDRAVMMREGRTHRDNQLGDEESSLPPSHAISEQQQQKPPNSPSAAAFLGMLPQALRELIGEEAVVCAEGDTGECVAETDGGENCVAETGGKEKQLLEGDEGVIKGEEGEEKIDLQGGHCQSTRKDLTDHAAGGGDKQTDSNIENSSGEDIEDIFDQVADQDVELLQSKAKEFLPRWMTLQRLQREVGPQRAIYSGFQNSVFLVKGGDRDPREKAIASLRQNPSPLPPVRQTDHANKSAATKANKTPPMSLLHGVISPSSTAAFVSSPERGAPPKNASGLFAKSLGGKGKQSPRAVPSVTQTPHSKQWHPTPLGGPASRPVSPEMHRRGRGGSSSLFSSAHTNQNQNPPRLSERMANLPSLNSPPHMRDSVLRMHLRSTTQKAAMQPGVFASGGTPRGDEQSHQESQKQTDMPPAPRPVAPQTYKLQGSGPLLVLENDTGTSPE</sequence>
<feature type="compositionally biased region" description="Basic and acidic residues" evidence="1">
    <location>
        <begin position="523"/>
        <end position="533"/>
    </location>
</feature>
<name>A0A0G4IF33_9ALVE</name>
<gene>
    <name evidence="2" type="ORF">Cvel_13791</name>
</gene>
<feature type="region of interest" description="Disordered" evidence="1">
    <location>
        <begin position="663"/>
        <end position="693"/>
    </location>
</feature>
<protein>
    <submittedName>
        <fullName evidence="2">Uncharacterized protein</fullName>
    </submittedName>
</protein>
<feature type="region of interest" description="Disordered" evidence="1">
    <location>
        <begin position="943"/>
        <end position="1092"/>
    </location>
</feature>
<accession>A0A0G4IF33</accession>
<dbReference type="EMBL" id="CDMZ01005905">
    <property type="protein sequence ID" value="CEM55733.1"/>
    <property type="molecule type" value="Genomic_DNA"/>
</dbReference>
<proteinExistence type="predicted"/>
<feature type="region of interest" description="Disordered" evidence="1">
    <location>
        <begin position="380"/>
        <end position="431"/>
    </location>
</feature>